<protein>
    <submittedName>
        <fullName evidence="5">Alkene reductase</fullName>
    </submittedName>
</protein>
<sequence length="366" mass="39013">MTDQNLFTPYTLGSLTLANRIVLAPLTRNRAGQGLVPSEFAATYYSQRASAGLLISEATQISRQGQGYQDTPGIYTQAQIDGWRKVTAAVHEKGAKIFLQLWHVGRVSHVDLQENGAAPVAPSAIRPATKVFVNNRFEDVSAPRALEISELPGIVNDFRQAAVNAIAAGFDGVEIHGANGYLLDQFIKDGANVRTDAYGGSIENRARLLLEVTAAVVAEIGADRTGIRLSPVSPANGVSSSDPQGQFDYIVEQLDALGIAYLHVVEGATGGPRDVAPFDFGALRQRFKNTYIANNGYDLELANARIAEDHADLIAFGRPFIGNPDLVERLAAGAPLAGFNPATLYGGGAEGYIDYPTLAEWSAAAQ</sequence>
<dbReference type="InterPro" id="IPR013785">
    <property type="entry name" value="Aldolase_TIM"/>
</dbReference>
<dbReference type="InterPro" id="IPR045247">
    <property type="entry name" value="Oye-like"/>
</dbReference>
<evidence type="ECO:0000256" key="3">
    <source>
        <dbReference type="ARBA" id="ARBA00023002"/>
    </source>
</evidence>
<dbReference type="Pfam" id="PF00724">
    <property type="entry name" value="Oxidored_FMN"/>
    <property type="match status" value="1"/>
</dbReference>
<evidence type="ECO:0000256" key="1">
    <source>
        <dbReference type="ARBA" id="ARBA00001917"/>
    </source>
</evidence>
<comment type="caution">
    <text evidence="5">The sequence shown here is derived from an EMBL/GenBank/DDBJ whole genome shotgun (WGS) entry which is preliminary data.</text>
</comment>
<feature type="domain" description="NADH:flavin oxidoreductase/NADH oxidase N-terminal" evidence="4">
    <location>
        <begin position="5"/>
        <end position="335"/>
    </location>
</feature>
<dbReference type="GO" id="GO:0005829">
    <property type="term" value="C:cytosol"/>
    <property type="evidence" value="ECO:0007669"/>
    <property type="project" value="TreeGrafter"/>
</dbReference>
<name>A0A423P4Y9_PSEFL</name>
<dbReference type="AlphaFoldDB" id="A0A423P4Y9"/>
<dbReference type="CDD" id="cd02933">
    <property type="entry name" value="OYE_like_FMN"/>
    <property type="match status" value="1"/>
</dbReference>
<keyword evidence="3" id="KW-0560">Oxidoreductase</keyword>
<dbReference type="GO" id="GO:0016628">
    <property type="term" value="F:oxidoreductase activity, acting on the CH-CH group of donors, NAD or NADP as acceptor"/>
    <property type="evidence" value="ECO:0007669"/>
    <property type="project" value="UniProtKB-ARBA"/>
</dbReference>
<reference evidence="5 6" key="1">
    <citation type="submission" date="2016-10" db="EMBL/GenBank/DDBJ databases">
        <title>Comparative genome analysis of multiple Pseudomonas spp. focuses on biocontrol and plant growth promoting traits.</title>
        <authorList>
            <person name="Tao X.-Y."/>
            <person name="Taylor C.G."/>
        </authorList>
    </citation>
    <scope>NUCLEOTIDE SEQUENCE [LARGE SCALE GENOMIC DNA]</scope>
    <source>
        <strain evidence="5 6">36G2</strain>
    </source>
</reference>
<dbReference type="PANTHER" id="PTHR22893:SF91">
    <property type="entry name" value="NADPH DEHYDROGENASE 2-RELATED"/>
    <property type="match status" value="1"/>
</dbReference>
<dbReference type="FunFam" id="3.20.20.70:FF:000059">
    <property type="entry name" value="N-ethylmaleimide reductase, FMN-linked"/>
    <property type="match status" value="1"/>
</dbReference>
<dbReference type="GO" id="GO:0010181">
    <property type="term" value="F:FMN binding"/>
    <property type="evidence" value="ECO:0007669"/>
    <property type="project" value="InterPro"/>
</dbReference>
<evidence type="ECO:0000313" key="6">
    <source>
        <dbReference type="Proteomes" id="UP000283619"/>
    </source>
</evidence>
<proteinExistence type="inferred from homology"/>
<dbReference type="PANTHER" id="PTHR22893">
    <property type="entry name" value="NADH OXIDOREDUCTASE-RELATED"/>
    <property type="match status" value="1"/>
</dbReference>
<dbReference type="SUPFAM" id="SSF51395">
    <property type="entry name" value="FMN-linked oxidoreductases"/>
    <property type="match status" value="1"/>
</dbReference>
<gene>
    <name evidence="5" type="ORF">BK673_17155</name>
</gene>
<comment type="similarity">
    <text evidence="2">Belongs to the NADH:flavin oxidoreductase/NADH oxidase family.</text>
</comment>
<evidence type="ECO:0000313" key="5">
    <source>
        <dbReference type="EMBL" id="ROO08266.1"/>
    </source>
</evidence>
<dbReference type="Proteomes" id="UP000283619">
    <property type="component" value="Unassembled WGS sequence"/>
</dbReference>
<comment type="cofactor">
    <cofactor evidence="1">
        <name>FMN</name>
        <dbReference type="ChEBI" id="CHEBI:58210"/>
    </cofactor>
</comment>
<dbReference type="Gene3D" id="3.20.20.70">
    <property type="entry name" value="Aldolase class I"/>
    <property type="match status" value="1"/>
</dbReference>
<organism evidence="5 6">
    <name type="scientific">Pseudomonas fluorescens</name>
    <dbReference type="NCBI Taxonomy" id="294"/>
    <lineage>
        <taxon>Bacteria</taxon>
        <taxon>Pseudomonadati</taxon>
        <taxon>Pseudomonadota</taxon>
        <taxon>Gammaproteobacteria</taxon>
        <taxon>Pseudomonadales</taxon>
        <taxon>Pseudomonadaceae</taxon>
        <taxon>Pseudomonas</taxon>
    </lineage>
</organism>
<evidence type="ECO:0000256" key="2">
    <source>
        <dbReference type="ARBA" id="ARBA00005979"/>
    </source>
</evidence>
<dbReference type="RefSeq" id="WP_123594356.1">
    <property type="nucleotide sequence ID" value="NZ_MOBZ01000013.1"/>
</dbReference>
<evidence type="ECO:0000259" key="4">
    <source>
        <dbReference type="Pfam" id="PF00724"/>
    </source>
</evidence>
<dbReference type="InterPro" id="IPR001155">
    <property type="entry name" value="OxRdtase_FMN_N"/>
</dbReference>
<accession>A0A423P4Y9</accession>
<dbReference type="EMBL" id="MOBZ01000013">
    <property type="protein sequence ID" value="ROO08266.1"/>
    <property type="molecule type" value="Genomic_DNA"/>
</dbReference>